<sequence length="181" mass="20176">AVIKGKIVGSKVIAMDNSSDPNAFQWIQYEVQQQKMYKGFEKVERIRHVYTPLADFVCGMVLRADEMNEEYVLTGSLGTDGKVFISICSFNRPWSQLTLAQQAGLERIYEAGCHCTVVPCLSLPCGVTAGSQCLWTDGIFTGNWNGTQSQRYACSMKPTGLCQWVSARSTKARALFRRKAQ</sequence>
<dbReference type="InterPro" id="IPR008993">
    <property type="entry name" value="TIMP-like_OB-fold"/>
</dbReference>
<keyword evidence="7 10" id="KW-1015">Disulfide bond</keyword>
<dbReference type="Gene3D" id="2.40.50.120">
    <property type="match status" value="1"/>
</dbReference>
<evidence type="ECO:0000256" key="5">
    <source>
        <dbReference type="ARBA" id="ARBA00022608"/>
    </source>
</evidence>
<dbReference type="AlphaFoldDB" id="A0A401QCA7"/>
<dbReference type="PANTHER" id="PTHR11844">
    <property type="entry name" value="METALLOPROTEASE INHIBITOR"/>
    <property type="match status" value="1"/>
</dbReference>
<evidence type="ECO:0000256" key="10">
    <source>
        <dbReference type="PIRSR" id="PIRSR601820-3"/>
    </source>
</evidence>
<evidence type="ECO:0000313" key="12">
    <source>
        <dbReference type="EMBL" id="GCB83020.1"/>
    </source>
</evidence>
<proteinExistence type="inferred from homology"/>
<dbReference type="PROSITE" id="PS50189">
    <property type="entry name" value="NTR"/>
    <property type="match status" value="1"/>
</dbReference>
<comment type="similarity">
    <text evidence="2">Belongs to the protease inhibitor I35 (TIMP) family.</text>
</comment>
<dbReference type="SMART" id="SM00206">
    <property type="entry name" value="NTR"/>
    <property type="match status" value="1"/>
</dbReference>
<dbReference type="Pfam" id="PF00965">
    <property type="entry name" value="TIMP"/>
    <property type="match status" value="1"/>
</dbReference>
<evidence type="ECO:0000313" key="13">
    <source>
        <dbReference type="Proteomes" id="UP000288216"/>
    </source>
</evidence>
<dbReference type="InterPro" id="IPR027465">
    <property type="entry name" value="TIMP_C"/>
</dbReference>
<accession>A0A401QCA7</accession>
<feature type="domain" description="NTR" evidence="11">
    <location>
        <begin position="1"/>
        <end position="113"/>
    </location>
</feature>
<evidence type="ECO:0000256" key="3">
    <source>
        <dbReference type="ARBA" id="ARBA00013520"/>
    </source>
</evidence>
<gene>
    <name evidence="12" type="ORF">scyTo_0023712</name>
</gene>
<reference evidence="12 13" key="1">
    <citation type="journal article" date="2018" name="Nat. Ecol. Evol.">
        <title>Shark genomes provide insights into elasmobranch evolution and the origin of vertebrates.</title>
        <authorList>
            <person name="Hara Y"/>
            <person name="Yamaguchi K"/>
            <person name="Onimaru K"/>
            <person name="Kadota M"/>
            <person name="Koyanagi M"/>
            <person name="Keeley SD"/>
            <person name="Tatsumi K"/>
            <person name="Tanaka K"/>
            <person name="Motone F"/>
            <person name="Kageyama Y"/>
            <person name="Nozu R"/>
            <person name="Adachi N"/>
            <person name="Nishimura O"/>
            <person name="Nakagawa R"/>
            <person name="Tanegashima C"/>
            <person name="Kiyatake I"/>
            <person name="Matsumoto R"/>
            <person name="Murakumo K"/>
            <person name="Nishida K"/>
            <person name="Terakita A"/>
            <person name="Kuratani S"/>
            <person name="Sato K"/>
            <person name="Hyodo S Kuraku.S."/>
        </authorList>
    </citation>
    <scope>NUCLEOTIDE SEQUENCE [LARGE SCALE GENOMIC DNA]</scope>
</reference>
<dbReference type="Proteomes" id="UP000288216">
    <property type="component" value="Unassembled WGS sequence"/>
</dbReference>
<evidence type="ECO:0000256" key="6">
    <source>
        <dbReference type="ARBA" id="ARBA00022690"/>
    </source>
</evidence>
<comment type="caution">
    <text evidence="12">The sequence shown here is derived from an EMBL/GenBank/DDBJ whole genome shotgun (WGS) entry which is preliminary data.</text>
</comment>
<keyword evidence="6" id="KW-0646">Protease inhibitor</keyword>
<evidence type="ECO:0000259" key="11">
    <source>
        <dbReference type="PROSITE" id="PS50189"/>
    </source>
</evidence>
<evidence type="ECO:0000256" key="1">
    <source>
        <dbReference type="ARBA" id="ARBA00004613"/>
    </source>
</evidence>
<feature type="disulfide bond" evidence="10">
    <location>
        <begin position="133"/>
        <end position="154"/>
    </location>
</feature>
<name>A0A401QCA7_SCYTO</name>
<feature type="disulfide bond" evidence="10">
    <location>
        <begin position="120"/>
        <end position="125"/>
    </location>
</feature>
<evidence type="ECO:0000256" key="8">
    <source>
        <dbReference type="ARBA" id="ARBA00023215"/>
    </source>
</evidence>
<evidence type="ECO:0000256" key="7">
    <source>
        <dbReference type="ARBA" id="ARBA00023157"/>
    </source>
</evidence>
<evidence type="ECO:0000256" key="4">
    <source>
        <dbReference type="ARBA" id="ARBA00022525"/>
    </source>
</evidence>
<dbReference type="GO" id="GO:0009725">
    <property type="term" value="P:response to hormone"/>
    <property type="evidence" value="ECO:0007669"/>
    <property type="project" value="TreeGrafter"/>
</dbReference>
<evidence type="ECO:0000256" key="2">
    <source>
        <dbReference type="ARBA" id="ARBA00011027"/>
    </source>
</evidence>
<dbReference type="GO" id="GO:0051045">
    <property type="term" value="P:negative regulation of membrane protein ectodomain proteolysis"/>
    <property type="evidence" value="ECO:0007669"/>
    <property type="project" value="TreeGrafter"/>
</dbReference>
<keyword evidence="13" id="KW-1185">Reference proteome</keyword>
<dbReference type="EMBL" id="BFAA01032822">
    <property type="protein sequence ID" value="GCB83020.1"/>
    <property type="molecule type" value="Genomic_DNA"/>
</dbReference>
<feature type="disulfide bond" evidence="10">
    <location>
        <begin position="115"/>
        <end position="162"/>
    </location>
</feature>
<keyword evidence="8" id="KW-0481">Metalloenzyme inhibitor</keyword>
<dbReference type="InterPro" id="IPR001134">
    <property type="entry name" value="Netrin_domain"/>
</dbReference>
<dbReference type="InterPro" id="IPR001820">
    <property type="entry name" value="TIMP"/>
</dbReference>
<dbReference type="OMA" id="ESICGYF"/>
<protein>
    <recommendedName>
        <fullName evidence="3">Metalloproteinase inhibitor 2</fullName>
    </recommendedName>
    <alternativeName>
        <fullName evidence="9">Tissue inhibitor of metalloproteinases 2</fullName>
    </alternativeName>
</protein>
<dbReference type="GO" id="GO:0005615">
    <property type="term" value="C:extracellular space"/>
    <property type="evidence" value="ECO:0007669"/>
    <property type="project" value="TreeGrafter"/>
</dbReference>
<feature type="non-terminal residue" evidence="12">
    <location>
        <position position="1"/>
    </location>
</feature>
<dbReference type="GO" id="GO:0034097">
    <property type="term" value="P:response to cytokine"/>
    <property type="evidence" value="ECO:0007669"/>
    <property type="project" value="TreeGrafter"/>
</dbReference>
<dbReference type="Gene3D" id="3.90.370.10">
    <property type="entry name" value="Tissue inhibitor of metalloproteinase-1. Chain B, domain 1"/>
    <property type="match status" value="1"/>
</dbReference>
<dbReference type="GO" id="GO:0031012">
    <property type="term" value="C:extracellular matrix"/>
    <property type="evidence" value="ECO:0007669"/>
    <property type="project" value="TreeGrafter"/>
</dbReference>
<dbReference type="GO" id="GO:0002020">
    <property type="term" value="F:protease binding"/>
    <property type="evidence" value="ECO:0007669"/>
    <property type="project" value="TreeGrafter"/>
</dbReference>
<dbReference type="GO" id="GO:0008191">
    <property type="term" value="F:metalloendopeptidase inhibitor activity"/>
    <property type="evidence" value="ECO:0007669"/>
    <property type="project" value="InterPro"/>
</dbReference>
<keyword evidence="4" id="KW-0964">Secreted</keyword>
<keyword evidence="5" id="KW-0483">Metalloprotease inhibitor</keyword>
<comment type="subcellular location">
    <subcellularLocation>
        <location evidence="1">Secreted</location>
    </subcellularLocation>
</comment>
<organism evidence="12 13">
    <name type="scientific">Scyliorhinus torazame</name>
    <name type="common">Cloudy catshark</name>
    <name type="synonym">Catulus torazame</name>
    <dbReference type="NCBI Taxonomy" id="75743"/>
    <lineage>
        <taxon>Eukaryota</taxon>
        <taxon>Metazoa</taxon>
        <taxon>Chordata</taxon>
        <taxon>Craniata</taxon>
        <taxon>Vertebrata</taxon>
        <taxon>Chondrichthyes</taxon>
        <taxon>Elasmobranchii</taxon>
        <taxon>Galeomorphii</taxon>
        <taxon>Galeoidea</taxon>
        <taxon>Carcharhiniformes</taxon>
        <taxon>Scyliorhinidae</taxon>
        <taxon>Scyliorhinus</taxon>
    </lineage>
</organism>
<dbReference type="SUPFAM" id="SSF50242">
    <property type="entry name" value="TIMP-like"/>
    <property type="match status" value="1"/>
</dbReference>
<dbReference type="PANTHER" id="PTHR11844:SF24">
    <property type="entry name" value="METALLOPROTEINASE INHIBITOR 2"/>
    <property type="match status" value="1"/>
</dbReference>
<evidence type="ECO:0000256" key="9">
    <source>
        <dbReference type="ARBA" id="ARBA00030102"/>
    </source>
</evidence>
<dbReference type="OrthoDB" id="6041373at2759"/>
<dbReference type="STRING" id="75743.A0A401QCA7"/>